<proteinExistence type="predicted"/>
<accession>A0ABD0BFL6</accession>
<organism evidence="1 2">
    <name type="scientific">Corynebacterium ulcerans</name>
    <dbReference type="NCBI Taxonomy" id="65058"/>
    <lineage>
        <taxon>Bacteria</taxon>
        <taxon>Bacillati</taxon>
        <taxon>Actinomycetota</taxon>
        <taxon>Actinomycetes</taxon>
        <taxon>Mycobacteriales</taxon>
        <taxon>Corynebacteriaceae</taxon>
        <taxon>Corynebacterium</taxon>
    </lineage>
</organism>
<sequence length="50" mass="5881">MCHKFGMKCLQEANLWGDMLLVESRDIDDMSALYIYVFAPVLREFSHRCP</sequence>
<dbReference type="EMBL" id="BQFK01000001">
    <property type="protein sequence ID" value="GJJ42593.1"/>
    <property type="molecule type" value="Genomic_DNA"/>
</dbReference>
<evidence type="ECO:0000313" key="2">
    <source>
        <dbReference type="Proteomes" id="UP001205910"/>
    </source>
</evidence>
<protein>
    <submittedName>
        <fullName evidence="1">Uncharacterized protein</fullName>
    </submittedName>
</protein>
<reference evidence="1 2" key="1">
    <citation type="submission" date="2021-11" db="EMBL/GenBank/DDBJ databases">
        <title>Whole genome sequences of diphtheriae toxin producing Corynebacterium ulcerans isolates from cats in Osaka, Japan.</title>
        <authorList>
            <person name="Umeda K."/>
            <person name="Hirai Y."/>
        </authorList>
    </citation>
    <scope>NUCLEOTIDE SEQUENCE [LARGE SCALE GENOMIC DNA]</scope>
    <source>
        <strain evidence="1 2">12109B-1</strain>
    </source>
</reference>
<dbReference type="Proteomes" id="UP001205910">
    <property type="component" value="Unassembled WGS sequence"/>
</dbReference>
<dbReference type="AlphaFoldDB" id="A0ABD0BFL6"/>
<comment type="caution">
    <text evidence="1">The sequence shown here is derived from an EMBL/GenBank/DDBJ whole genome shotgun (WGS) entry which is preliminary data.</text>
</comment>
<evidence type="ECO:0000313" key="1">
    <source>
        <dbReference type="EMBL" id="GJJ42593.1"/>
    </source>
</evidence>
<name>A0ABD0BFL6_CORUL</name>
<gene>
    <name evidence="1" type="ORF">CULCOIPH005_07820</name>
</gene>